<feature type="transmembrane region" description="Helical" evidence="2">
    <location>
        <begin position="56"/>
        <end position="86"/>
    </location>
</feature>
<evidence type="ECO:0008006" key="5">
    <source>
        <dbReference type="Google" id="ProtNLM"/>
    </source>
</evidence>
<dbReference type="InterPro" id="IPR009937">
    <property type="entry name" value="Phage_holin_3_6"/>
</dbReference>
<keyword evidence="4" id="KW-1185">Reference proteome</keyword>
<protein>
    <recommendedName>
        <fullName evidence="5">Phage holin family protein</fullName>
    </recommendedName>
</protein>
<name>A0A7R7DK10_9ACTN</name>
<dbReference type="RefSeq" id="WP_203959960.1">
    <property type="nucleotide sequence ID" value="NZ_AP023355.1"/>
</dbReference>
<keyword evidence="2" id="KW-0812">Transmembrane</keyword>
<feature type="region of interest" description="Disordered" evidence="1">
    <location>
        <begin position="1"/>
        <end position="20"/>
    </location>
</feature>
<feature type="transmembrane region" description="Helical" evidence="2">
    <location>
        <begin position="92"/>
        <end position="113"/>
    </location>
</feature>
<evidence type="ECO:0000256" key="2">
    <source>
        <dbReference type="SAM" id="Phobius"/>
    </source>
</evidence>
<dbReference type="KEGG" id="atl:Athai_05010"/>
<organism evidence="3 4">
    <name type="scientific">Actinocatenispora thailandica</name>
    <dbReference type="NCBI Taxonomy" id="227318"/>
    <lineage>
        <taxon>Bacteria</taxon>
        <taxon>Bacillati</taxon>
        <taxon>Actinomycetota</taxon>
        <taxon>Actinomycetes</taxon>
        <taxon>Micromonosporales</taxon>
        <taxon>Micromonosporaceae</taxon>
        <taxon>Actinocatenispora</taxon>
    </lineage>
</organism>
<evidence type="ECO:0000256" key="1">
    <source>
        <dbReference type="SAM" id="MobiDB-lite"/>
    </source>
</evidence>
<reference evidence="3 4" key="1">
    <citation type="submission" date="2020-08" db="EMBL/GenBank/DDBJ databases">
        <title>Whole genome shotgun sequence of Actinocatenispora thailandica NBRC 105041.</title>
        <authorList>
            <person name="Komaki H."/>
            <person name="Tamura T."/>
        </authorList>
    </citation>
    <scope>NUCLEOTIDE SEQUENCE [LARGE SCALE GENOMIC DNA]</scope>
    <source>
        <strain evidence="3 4">NBRC 105041</strain>
    </source>
</reference>
<dbReference type="EMBL" id="AP023355">
    <property type="protein sequence ID" value="BCJ32998.1"/>
    <property type="molecule type" value="Genomic_DNA"/>
</dbReference>
<gene>
    <name evidence="3" type="ORF">Athai_05010</name>
</gene>
<keyword evidence="2" id="KW-1133">Transmembrane helix</keyword>
<evidence type="ECO:0000313" key="4">
    <source>
        <dbReference type="Proteomes" id="UP000611640"/>
    </source>
</evidence>
<keyword evidence="2" id="KW-0472">Membrane</keyword>
<dbReference type="Pfam" id="PF07332">
    <property type="entry name" value="Phage_holin_3_6"/>
    <property type="match status" value="1"/>
</dbReference>
<accession>A0A7R7DK10</accession>
<proteinExistence type="predicted"/>
<sequence length="142" mass="14937">MTVTQPQAEPVHRAGAPDEDRPIGVILTDIKGDLGRLVGEQLAIAKAEMRQEGVKAGIGGGLIAAALLGGFMMLLFGSLAAVYGLGHLLGNGWAALIVAGVWLLFALFTGLIARSVLKRLNGPQLTIATLKENLEWARSLKK</sequence>
<dbReference type="AlphaFoldDB" id="A0A7R7DK10"/>
<feature type="compositionally biased region" description="Basic and acidic residues" evidence="1">
    <location>
        <begin position="10"/>
        <end position="20"/>
    </location>
</feature>
<dbReference type="Proteomes" id="UP000611640">
    <property type="component" value="Chromosome"/>
</dbReference>
<evidence type="ECO:0000313" key="3">
    <source>
        <dbReference type="EMBL" id="BCJ32998.1"/>
    </source>
</evidence>